<protein>
    <submittedName>
        <fullName evidence="11">Subtilisin inhibitor-like</fullName>
    </submittedName>
</protein>
<dbReference type="RefSeq" id="WP_141921384.1">
    <property type="nucleotide sequence ID" value="NZ_QPJC01000003.1"/>
</dbReference>
<dbReference type="SUPFAM" id="SSF55399">
    <property type="entry name" value="Subtilisin inhibitor"/>
    <property type="match status" value="1"/>
</dbReference>
<feature type="domain" description="Subtilisin inhibitor" evidence="10">
    <location>
        <begin position="48"/>
        <end position="132"/>
    </location>
</feature>
<dbReference type="Pfam" id="PF00720">
    <property type="entry name" value="SSI"/>
    <property type="match status" value="1"/>
</dbReference>
<dbReference type="InterPro" id="IPR000691">
    <property type="entry name" value="Prot_inh_I16_SSI"/>
</dbReference>
<evidence type="ECO:0000256" key="4">
    <source>
        <dbReference type="ARBA" id="ARBA00022525"/>
    </source>
</evidence>
<evidence type="ECO:0000256" key="3">
    <source>
        <dbReference type="ARBA" id="ARBA00011738"/>
    </source>
</evidence>
<dbReference type="PROSITE" id="PS00999">
    <property type="entry name" value="SSI"/>
    <property type="match status" value="1"/>
</dbReference>
<reference evidence="11 12" key="1">
    <citation type="submission" date="2018-07" db="EMBL/GenBank/DDBJ databases">
        <title>Genomic Encyclopedia of Type Strains, Phase III (KMG-III): the genomes of soil and plant-associated and newly described type strains.</title>
        <authorList>
            <person name="Whitman W."/>
        </authorList>
    </citation>
    <scope>NUCLEOTIDE SEQUENCE [LARGE SCALE GENOMIC DNA]</scope>
    <source>
        <strain evidence="11 12">CECT 8575</strain>
    </source>
</reference>
<dbReference type="Proteomes" id="UP000253495">
    <property type="component" value="Unassembled WGS sequence"/>
</dbReference>
<keyword evidence="6 8" id="KW-0722">Serine protease inhibitor</keyword>
<evidence type="ECO:0000256" key="1">
    <source>
        <dbReference type="ARBA" id="ARBA00004613"/>
    </source>
</evidence>
<evidence type="ECO:0000256" key="5">
    <source>
        <dbReference type="ARBA" id="ARBA00022690"/>
    </source>
</evidence>
<sequence length="146" mass="14889">MAATRSLGRALLAATAVFAATLAPAGASAQPPPAQDSAPAAPRPSDVMRLTVDSATGSGTPRSVVLACHPSGGTHPRSAAACAALSKVDGKFENLRKGRANGMCTMIYKPITVTATGTWKGTTVKYDDDYPNACVLTAHTGPVFDF</sequence>
<dbReference type="EMBL" id="QPJC01000003">
    <property type="protein sequence ID" value="RCW45302.1"/>
    <property type="molecule type" value="Genomic_DNA"/>
</dbReference>
<proteinExistence type="inferred from homology"/>
<evidence type="ECO:0000256" key="7">
    <source>
        <dbReference type="ARBA" id="ARBA00023157"/>
    </source>
</evidence>
<comment type="similarity">
    <text evidence="2 8">Belongs to the protease inhibitor I16 (SSI) family.</text>
</comment>
<dbReference type="InterPro" id="IPR023549">
    <property type="entry name" value="Subtilisin_inhibitor"/>
</dbReference>
<evidence type="ECO:0000256" key="2">
    <source>
        <dbReference type="ARBA" id="ARBA00010472"/>
    </source>
</evidence>
<name>A0A368VTG5_9ACTN</name>
<feature type="chain" id="PRO_5017067369" evidence="9">
    <location>
        <begin position="30"/>
        <end position="146"/>
    </location>
</feature>
<keyword evidence="4" id="KW-0964">Secreted</keyword>
<dbReference type="Gene3D" id="3.30.350.10">
    <property type="entry name" value="Subtilisin inhibitor-like"/>
    <property type="match status" value="1"/>
</dbReference>
<evidence type="ECO:0000313" key="12">
    <source>
        <dbReference type="Proteomes" id="UP000253495"/>
    </source>
</evidence>
<dbReference type="InterPro" id="IPR036819">
    <property type="entry name" value="Subtilisin_inhibitor-like_sf"/>
</dbReference>
<gene>
    <name evidence="11" type="ORF">DFQ14_103271</name>
</gene>
<keyword evidence="7" id="KW-1015">Disulfide bond</keyword>
<organism evidence="11 12">
    <name type="scientific">Halopolyspora algeriensis</name>
    <dbReference type="NCBI Taxonomy" id="1500506"/>
    <lineage>
        <taxon>Bacteria</taxon>
        <taxon>Bacillati</taxon>
        <taxon>Actinomycetota</taxon>
        <taxon>Actinomycetes</taxon>
        <taxon>Actinomycetes incertae sedis</taxon>
        <taxon>Halopolyspora</taxon>
    </lineage>
</organism>
<comment type="subunit">
    <text evidence="3">Homodimer.</text>
</comment>
<dbReference type="InterPro" id="IPR020054">
    <property type="entry name" value="Prot_inh_SSI_I16_CS"/>
</dbReference>
<dbReference type="OrthoDB" id="4567948at2"/>
<evidence type="ECO:0000313" key="11">
    <source>
        <dbReference type="EMBL" id="RCW45302.1"/>
    </source>
</evidence>
<evidence type="ECO:0000259" key="10">
    <source>
        <dbReference type="Pfam" id="PF00720"/>
    </source>
</evidence>
<evidence type="ECO:0000256" key="6">
    <source>
        <dbReference type="ARBA" id="ARBA00022900"/>
    </source>
</evidence>
<comment type="caution">
    <text evidence="11">The sequence shown here is derived from an EMBL/GenBank/DDBJ whole genome shotgun (WGS) entry which is preliminary data.</text>
</comment>
<evidence type="ECO:0000256" key="8">
    <source>
        <dbReference type="RuleBase" id="RU003471"/>
    </source>
</evidence>
<dbReference type="GO" id="GO:0004867">
    <property type="term" value="F:serine-type endopeptidase inhibitor activity"/>
    <property type="evidence" value="ECO:0007669"/>
    <property type="project" value="UniProtKB-KW"/>
</dbReference>
<evidence type="ECO:0000256" key="9">
    <source>
        <dbReference type="SAM" id="SignalP"/>
    </source>
</evidence>
<dbReference type="GO" id="GO:0005576">
    <property type="term" value="C:extracellular region"/>
    <property type="evidence" value="ECO:0007669"/>
    <property type="project" value="UniProtKB-SubCell"/>
</dbReference>
<accession>A0A368VTG5</accession>
<keyword evidence="12" id="KW-1185">Reference proteome</keyword>
<keyword evidence="9" id="KW-0732">Signal</keyword>
<keyword evidence="5 8" id="KW-0646">Protease inhibitor</keyword>
<dbReference type="PRINTS" id="PR00294">
    <property type="entry name" value="SSBTLNINHBTR"/>
</dbReference>
<dbReference type="AlphaFoldDB" id="A0A368VTG5"/>
<comment type="subcellular location">
    <subcellularLocation>
        <location evidence="1">Secreted</location>
    </subcellularLocation>
</comment>
<feature type="signal peptide" evidence="9">
    <location>
        <begin position="1"/>
        <end position="29"/>
    </location>
</feature>